<keyword evidence="2" id="KW-0949">S-adenosyl-L-methionine</keyword>
<dbReference type="RefSeq" id="XP_013757346.1">
    <property type="nucleotide sequence ID" value="XM_013901892.1"/>
</dbReference>
<dbReference type="InterPro" id="IPR029063">
    <property type="entry name" value="SAM-dependent_MTases_sf"/>
</dbReference>
<dbReference type="Proteomes" id="UP000054408">
    <property type="component" value="Unassembled WGS sequence"/>
</dbReference>
<evidence type="ECO:0000256" key="2">
    <source>
        <dbReference type="ARBA" id="ARBA00022691"/>
    </source>
</evidence>
<evidence type="ECO:0000256" key="1">
    <source>
        <dbReference type="ARBA" id="ARBA00022679"/>
    </source>
</evidence>
<dbReference type="EC" id="2.1.1.137" evidence="4"/>
<gene>
    <name evidence="10" type="ORF">AMSG_06153</name>
</gene>
<feature type="domain" description="Methyltransferase" evidence="9">
    <location>
        <begin position="82"/>
        <end position="227"/>
    </location>
</feature>
<evidence type="ECO:0000313" key="10">
    <source>
        <dbReference type="EMBL" id="KNC49862.1"/>
    </source>
</evidence>
<organism evidence="10 11">
    <name type="scientific">Thecamonas trahens ATCC 50062</name>
    <dbReference type="NCBI Taxonomy" id="461836"/>
    <lineage>
        <taxon>Eukaryota</taxon>
        <taxon>Apusozoa</taxon>
        <taxon>Apusomonadida</taxon>
        <taxon>Apusomonadidae</taxon>
        <taxon>Thecamonas</taxon>
    </lineage>
</organism>
<evidence type="ECO:0000256" key="8">
    <source>
        <dbReference type="ARBA" id="ARBA00048428"/>
    </source>
</evidence>
<keyword evidence="1 10" id="KW-0808">Transferase</keyword>
<dbReference type="PANTHER" id="PTHR43675:SF8">
    <property type="entry name" value="ARSENITE METHYLTRANSFERASE"/>
    <property type="match status" value="1"/>
</dbReference>
<dbReference type="STRING" id="461836.A0A0L0DBZ0"/>
<comment type="catalytic activity">
    <reaction evidence="7">
        <text>arsenic triglutathione + 2 [thioredoxin]-dithiol + 2 S-adenosyl-L-methionine + H2O = dimethylarsinous acid + 2 [thioredoxin]-disulfide + 3 glutathione + 2 S-adenosyl-L-homocysteine + 2 H(+)</text>
        <dbReference type="Rhea" id="RHEA:69464"/>
        <dbReference type="Rhea" id="RHEA-COMP:10698"/>
        <dbReference type="Rhea" id="RHEA-COMP:10700"/>
        <dbReference type="ChEBI" id="CHEBI:15377"/>
        <dbReference type="ChEBI" id="CHEBI:15378"/>
        <dbReference type="ChEBI" id="CHEBI:23808"/>
        <dbReference type="ChEBI" id="CHEBI:29950"/>
        <dbReference type="ChEBI" id="CHEBI:50058"/>
        <dbReference type="ChEBI" id="CHEBI:57856"/>
        <dbReference type="ChEBI" id="CHEBI:57925"/>
        <dbReference type="ChEBI" id="CHEBI:59789"/>
        <dbReference type="ChEBI" id="CHEBI:183640"/>
        <dbReference type="EC" id="2.1.1.137"/>
    </reaction>
</comment>
<dbReference type="SUPFAM" id="SSF53335">
    <property type="entry name" value="S-adenosyl-L-methionine-dependent methyltransferases"/>
    <property type="match status" value="1"/>
</dbReference>
<dbReference type="InterPro" id="IPR025714">
    <property type="entry name" value="Methyltranfer_dom"/>
</dbReference>
<dbReference type="NCBIfam" id="NF008823">
    <property type="entry name" value="PRK11873.1"/>
    <property type="match status" value="1"/>
</dbReference>
<evidence type="ECO:0000256" key="7">
    <source>
        <dbReference type="ARBA" id="ARBA00047943"/>
    </source>
</evidence>
<dbReference type="InterPro" id="IPR026669">
    <property type="entry name" value="Arsenite_MeTrfase-like"/>
</dbReference>
<evidence type="ECO:0000256" key="4">
    <source>
        <dbReference type="ARBA" id="ARBA00034521"/>
    </source>
</evidence>
<dbReference type="Gene3D" id="3.40.50.150">
    <property type="entry name" value="Vaccinia Virus protein VP39"/>
    <property type="match status" value="1"/>
</dbReference>
<sequence>MYDAVAKTNAVGESASADVDTGGCCPPASGAATCCGTNQDAAINAIISTRMGYTEDQIKAVPDGANMGLGCGAPLEVAKLQAGEVVVDLGSGGGFDCFLAAREVGESGMVIGVDMTPAMVSKARANAERGKYANVVFRLGEIEHLPIGNDEVDVIISNCVINLSPDKLQVFDECWRVLKPGGRVAFSDVVATIELPEEMRRDAFLIGACIGGASLITDLQSMLENAGFVDVSIEPKDDSRDFIREWAPGRSVEDYVVSAYITARKPEQTKCC</sequence>
<keyword evidence="10" id="KW-0489">Methyltransferase</keyword>
<evidence type="ECO:0000313" key="11">
    <source>
        <dbReference type="Proteomes" id="UP000054408"/>
    </source>
</evidence>
<comment type="catalytic activity">
    <reaction evidence="6">
        <text>arsenic triglutathione + [thioredoxin]-dithiol + S-adenosyl-L-methionine + 2 H2O = methylarsonous acid + [thioredoxin]-disulfide + 3 glutathione + S-adenosyl-L-homocysteine + H(+)</text>
        <dbReference type="Rhea" id="RHEA:69460"/>
        <dbReference type="Rhea" id="RHEA-COMP:10698"/>
        <dbReference type="Rhea" id="RHEA-COMP:10700"/>
        <dbReference type="ChEBI" id="CHEBI:15377"/>
        <dbReference type="ChEBI" id="CHEBI:15378"/>
        <dbReference type="ChEBI" id="CHEBI:17826"/>
        <dbReference type="ChEBI" id="CHEBI:29950"/>
        <dbReference type="ChEBI" id="CHEBI:50058"/>
        <dbReference type="ChEBI" id="CHEBI:57856"/>
        <dbReference type="ChEBI" id="CHEBI:57925"/>
        <dbReference type="ChEBI" id="CHEBI:59789"/>
        <dbReference type="ChEBI" id="CHEBI:183640"/>
        <dbReference type="EC" id="2.1.1.137"/>
    </reaction>
</comment>
<reference evidence="10 11" key="1">
    <citation type="submission" date="2010-05" db="EMBL/GenBank/DDBJ databases">
        <title>The Genome Sequence of Thecamonas trahens ATCC 50062.</title>
        <authorList>
            <consortium name="The Broad Institute Genome Sequencing Platform"/>
            <person name="Russ C."/>
            <person name="Cuomo C."/>
            <person name="Shea T."/>
            <person name="Young S.K."/>
            <person name="Zeng Q."/>
            <person name="Koehrsen M."/>
            <person name="Haas B."/>
            <person name="Borodovsky M."/>
            <person name="Guigo R."/>
            <person name="Alvarado L."/>
            <person name="Berlin A."/>
            <person name="Bochicchio J."/>
            <person name="Borenstein D."/>
            <person name="Chapman S."/>
            <person name="Chen Z."/>
            <person name="Freedman E."/>
            <person name="Gellesch M."/>
            <person name="Goldberg J."/>
            <person name="Griggs A."/>
            <person name="Gujja S."/>
            <person name="Heilman E."/>
            <person name="Heiman D."/>
            <person name="Hepburn T."/>
            <person name="Howarth C."/>
            <person name="Jen D."/>
            <person name="Larson L."/>
            <person name="Mehta T."/>
            <person name="Park D."/>
            <person name="Pearson M."/>
            <person name="Roberts A."/>
            <person name="Saif S."/>
            <person name="Shenoy N."/>
            <person name="Sisk P."/>
            <person name="Stolte C."/>
            <person name="Sykes S."/>
            <person name="Thomson T."/>
            <person name="Walk T."/>
            <person name="White J."/>
            <person name="Yandava C."/>
            <person name="Burger G."/>
            <person name="Gray M.W."/>
            <person name="Holland P.W.H."/>
            <person name="King N."/>
            <person name="Lang F.B.F."/>
            <person name="Roger A.J."/>
            <person name="Ruiz-Trillo I."/>
            <person name="Lander E."/>
            <person name="Nusbaum C."/>
        </authorList>
    </citation>
    <scope>NUCLEOTIDE SEQUENCE [LARGE SCALE GENOMIC DNA]</scope>
    <source>
        <strain evidence="10 11">ATCC 50062</strain>
    </source>
</reference>
<dbReference type="GO" id="GO:0030791">
    <property type="term" value="F:arsenite methyltransferase activity"/>
    <property type="evidence" value="ECO:0007669"/>
    <property type="project" value="UniProtKB-EC"/>
</dbReference>
<keyword evidence="11" id="KW-1185">Reference proteome</keyword>
<comment type="similarity">
    <text evidence="3">Belongs to the methyltransferase superfamily. Arsenite methyltransferase family.</text>
</comment>
<dbReference type="AlphaFoldDB" id="A0A0L0DBZ0"/>
<dbReference type="OrthoDB" id="10265344at2759"/>
<dbReference type="Pfam" id="PF13847">
    <property type="entry name" value="Methyltransf_31"/>
    <property type="match status" value="1"/>
</dbReference>
<evidence type="ECO:0000259" key="9">
    <source>
        <dbReference type="Pfam" id="PF13847"/>
    </source>
</evidence>
<dbReference type="CDD" id="cd02440">
    <property type="entry name" value="AdoMet_MTases"/>
    <property type="match status" value="1"/>
</dbReference>
<evidence type="ECO:0000256" key="5">
    <source>
        <dbReference type="ARBA" id="ARBA00034545"/>
    </source>
</evidence>
<evidence type="ECO:0000256" key="3">
    <source>
        <dbReference type="ARBA" id="ARBA00034487"/>
    </source>
</evidence>
<dbReference type="GO" id="GO:0032259">
    <property type="term" value="P:methylation"/>
    <property type="evidence" value="ECO:0007669"/>
    <property type="project" value="UniProtKB-KW"/>
</dbReference>
<comment type="catalytic activity">
    <reaction evidence="8">
        <text>arsenic triglutathione + 3 [thioredoxin]-dithiol + 3 S-adenosyl-L-methionine = trimethylarsine + 3 [thioredoxin]-disulfide + 3 glutathione + 3 S-adenosyl-L-homocysteine + 3 H(+)</text>
        <dbReference type="Rhea" id="RHEA:69432"/>
        <dbReference type="Rhea" id="RHEA-COMP:10698"/>
        <dbReference type="Rhea" id="RHEA-COMP:10700"/>
        <dbReference type="ChEBI" id="CHEBI:15378"/>
        <dbReference type="ChEBI" id="CHEBI:27130"/>
        <dbReference type="ChEBI" id="CHEBI:29950"/>
        <dbReference type="ChEBI" id="CHEBI:50058"/>
        <dbReference type="ChEBI" id="CHEBI:57856"/>
        <dbReference type="ChEBI" id="CHEBI:57925"/>
        <dbReference type="ChEBI" id="CHEBI:59789"/>
        <dbReference type="ChEBI" id="CHEBI:183640"/>
        <dbReference type="EC" id="2.1.1.137"/>
    </reaction>
</comment>
<dbReference type="PANTHER" id="PTHR43675">
    <property type="entry name" value="ARSENITE METHYLTRANSFERASE"/>
    <property type="match status" value="1"/>
</dbReference>
<name>A0A0L0DBZ0_THETB</name>
<dbReference type="eggNOG" id="ENOG502RZKJ">
    <property type="taxonomic scope" value="Eukaryota"/>
</dbReference>
<accession>A0A0L0DBZ0</accession>
<proteinExistence type="inferred from homology"/>
<dbReference type="EMBL" id="GL349458">
    <property type="protein sequence ID" value="KNC49862.1"/>
    <property type="molecule type" value="Genomic_DNA"/>
</dbReference>
<dbReference type="GeneID" id="25565387"/>
<evidence type="ECO:0000256" key="6">
    <source>
        <dbReference type="ARBA" id="ARBA00047941"/>
    </source>
</evidence>
<protein>
    <recommendedName>
        <fullName evidence="5">Arsenite methyltransferase</fullName>
        <ecNumber evidence="4">2.1.1.137</ecNumber>
    </recommendedName>
</protein>
<dbReference type="OMA" id="GSYVGCI"/>